<evidence type="ECO:0000313" key="2">
    <source>
        <dbReference type="EMBL" id="GEZ57110.1"/>
    </source>
</evidence>
<sequence>MLNSYNGLFFFKFSSKDGKDTMLENVPSFIRNNPFILNQWNPDVNLLQEDLGKVWVKFHGVPITAFSVDGLSAINTKLRYHHGGYAKTILVKVFMCALYVLSMSENLSGVRVASKNSANINGKKKQAELSRQEVSNSNSFNALNYVENDDELGMNGEDSKTTGKGSLNLAPRCSSTTSAEQIDKLQRKILYGNLMFVDDDGKPLYEVDSTGIADRDNKVEEVFNETTCYMASTSLKRGSDSGYGTTSLLEQWRETKRDDNYGPYDPYYDPYESMI</sequence>
<protein>
    <submittedName>
        <fullName evidence="2">Uncharacterized protein</fullName>
    </submittedName>
</protein>
<comment type="caution">
    <text evidence="2">The sequence shown here is derived from an EMBL/GenBank/DDBJ whole genome shotgun (WGS) entry which is preliminary data.</text>
</comment>
<evidence type="ECO:0000256" key="1">
    <source>
        <dbReference type="SAM" id="MobiDB-lite"/>
    </source>
</evidence>
<accession>A0A699IKJ8</accession>
<name>A0A699IKJ8_TANCI</name>
<proteinExistence type="predicted"/>
<feature type="region of interest" description="Disordered" evidence="1">
    <location>
        <begin position="151"/>
        <end position="172"/>
    </location>
</feature>
<reference evidence="2" key="1">
    <citation type="journal article" date="2019" name="Sci. Rep.">
        <title>Draft genome of Tanacetum cinerariifolium, the natural source of mosquito coil.</title>
        <authorList>
            <person name="Yamashiro T."/>
            <person name="Shiraishi A."/>
            <person name="Satake H."/>
            <person name="Nakayama K."/>
        </authorList>
    </citation>
    <scope>NUCLEOTIDE SEQUENCE</scope>
</reference>
<organism evidence="2">
    <name type="scientific">Tanacetum cinerariifolium</name>
    <name type="common">Dalmatian daisy</name>
    <name type="synonym">Chrysanthemum cinerariifolium</name>
    <dbReference type="NCBI Taxonomy" id="118510"/>
    <lineage>
        <taxon>Eukaryota</taxon>
        <taxon>Viridiplantae</taxon>
        <taxon>Streptophyta</taxon>
        <taxon>Embryophyta</taxon>
        <taxon>Tracheophyta</taxon>
        <taxon>Spermatophyta</taxon>
        <taxon>Magnoliopsida</taxon>
        <taxon>eudicotyledons</taxon>
        <taxon>Gunneridae</taxon>
        <taxon>Pentapetalae</taxon>
        <taxon>asterids</taxon>
        <taxon>campanulids</taxon>
        <taxon>Asterales</taxon>
        <taxon>Asteraceae</taxon>
        <taxon>Asteroideae</taxon>
        <taxon>Anthemideae</taxon>
        <taxon>Anthemidinae</taxon>
        <taxon>Tanacetum</taxon>
    </lineage>
</organism>
<gene>
    <name evidence="2" type="ORF">Tci_529083</name>
</gene>
<dbReference type="AlphaFoldDB" id="A0A699IKJ8"/>
<dbReference type="EMBL" id="BKCJ010295244">
    <property type="protein sequence ID" value="GEZ57110.1"/>
    <property type="molecule type" value="Genomic_DNA"/>
</dbReference>